<evidence type="ECO:0000256" key="1">
    <source>
        <dbReference type="ARBA" id="ARBA00012647"/>
    </source>
</evidence>
<keyword evidence="5" id="KW-0732">Signal</keyword>
<dbReference type="eggNOG" id="KOG4126">
    <property type="taxonomic scope" value="Eukaryota"/>
</dbReference>
<dbReference type="CDD" id="cd16012">
    <property type="entry name" value="ALP"/>
    <property type="match status" value="1"/>
</dbReference>
<gene>
    <name evidence="6" type="ORF">SPPG_05202</name>
</gene>
<dbReference type="GO" id="GO:0046872">
    <property type="term" value="F:metal ion binding"/>
    <property type="evidence" value="ECO:0007669"/>
    <property type="project" value="UniProtKB-KW"/>
</dbReference>
<keyword evidence="3" id="KW-0460">Magnesium</keyword>
<evidence type="ECO:0000256" key="2">
    <source>
        <dbReference type="PIRSR" id="PIRSR601952-1"/>
    </source>
</evidence>
<feature type="binding site" evidence="3">
    <location>
        <position position="289"/>
    </location>
    <ligand>
        <name>Mg(2+)</name>
        <dbReference type="ChEBI" id="CHEBI:18420"/>
    </ligand>
</feature>
<comment type="cofactor">
    <cofactor evidence="3">
        <name>Zn(2+)</name>
        <dbReference type="ChEBI" id="CHEBI:29105"/>
    </cofactor>
    <text evidence="3">Binds 2 Zn(2+) ions.</text>
</comment>
<keyword evidence="3" id="KW-0862">Zinc</keyword>
<evidence type="ECO:0000256" key="3">
    <source>
        <dbReference type="PIRSR" id="PIRSR601952-2"/>
    </source>
</evidence>
<dbReference type="EMBL" id="KQ257457">
    <property type="protein sequence ID" value="KNC99828.1"/>
    <property type="molecule type" value="Genomic_DNA"/>
</dbReference>
<feature type="chain" id="PRO_5007416405" description="alkaline phosphatase" evidence="5">
    <location>
        <begin position="21"/>
        <end position="735"/>
    </location>
</feature>
<dbReference type="VEuPathDB" id="FungiDB:SPPG_05202"/>
<feature type="binding site" evidence="3">
    <location>
        <position position="463"/>
    </location>
    <ligand>
        <name>Zn(2+)</name>
        <dbReference type="ChEBI" id="CHEBI:29105"/>
        <label>2</label>
    </ligand>
</feature>
<organism evidence="6 7">
    <name type="scientific">Spizellomyces punctatus (strain DAOM BR117)</name>
    <dbReference type="NCBI Taxonomy" id="645134"/>
    <lineage>
        <taxon>Eukaryota</taxon>
        <taxon>Fungi</taxon>
        <taxon>Fungi incertae sedis</taxon>
        <taxon>Chytridiomycota</taxon>
        <taxon>Chytridiomycota incertae sedis</taxon>
        <taxon>Chytridiomycetes</taxon>
        <taxon>Spizellomycetales</taxon>
        <taxon>Spizellomycetaceae</taxon>
        <taxon>Spizellomyces</taxon>
    </lineage>
</organism>
<feature type="binding site" evidence="3">
    <location>
        <position position="459"/>
    </location>
    <ligand>
        <name>Zn(2+)</name>
        <dbReference type="ChEBI" id="CHEBI:29105"/>
        <label>2</label>
    </ligand>
</feature>
<evidence type="ECO:0000313" key="7">
    <source>
        <dbReference type="Proteomes" id="UP000053201"/>
    </source>
</evidence>
<feature type="binding site" evidence="3">
    <location>
        <position position="503"/>
    </location>
    <ligand>
        <name>Zn(2+)</name>
        <dbReference type="ChEBI" id="CHEBI:29105"/>
        <label>2</label>
    </ligand>
</feature>
<feature type="signal peptide" evidence="5">
    <location>
        <begin position="1"/>
        <end position="20"/>
    </location>
</feature>
<feature type="binding site" evidence="3">
    <location>
        <position position="504"/>
    </location>
    <ligand>
        <name>Zn(2+)</name>
        <dbReference type="ChEBI" id="CHEBI:29105"/>
        <label>2</label>
    </ligand>
</feature>
<feature type="binding site" evidence="3">
    <location>
        <position position="454"/>
    </location>
    <ligand>
        <name>Mg(2+)</name>
        <dbReference type="ChEBI" id="CHEBI:18420"/>
    </ligand>
</feature>
<evidence type="ECO:0000256" key="4">
    <source>
        <dbReference type="RuleBase" id="RU003946"/>
    </source>
</evidence>
<dbReference type="AlphaFoldDB" id="A0A0L0HG86"/>
<sequence length="735" mass="80061">MVKVTELLTLALLSVATVGAINPASVPEQSQHARYRAAPRGSLLSVVPVDGAEFLAGQHYDISIELHAVDTQTPPPFTALQATINGQPFENFFSKSYSPVETWNYTYFVDSAARDSHKQTLVGVSRIALRSVKIDKAGEYKVSVQVDGGKEKVEAVWKVRSFGAKRWVKNLVLFIGDGMAPTMISAARYISKQTTFGKFGTNFLNMELLGAIGKIATNGLDSIITDSANSAHAYNTGHKSSLNALGVYPDTSGPSLDDPKVETLAEILRRTRPDMCIGIVTTAEVQDATPAAVFSHTRLRGDKAIITDQMINPFNFQNITWDPKPVKADVYMGGGGKYFCNTNSTDPAQKSLCSSLKNQDYYENYRKNGYTVVKSQQELDAYNGNGPIVGIFALNNLDTWIERTLWKDNLKIIKSHPDGNGQSATEQPGLQAMTLKAIEVMDRRCKDGWFLMSEGASIDKSMHPMDFDRGLADLLELDRTIKAVKEYDAAHYQGQTAIIVTADHSQAFDVYGSVDTQYFNQLPSNDDLKIGSNATEVQKSLQIQKRFAIGGAWETGWPTLITDPTTDVPTLETIEAPRYKLAAGKVDAVPHHEDFQIRKKPSPNTTPLTREPAIVDKGLSAIFGKDVGVPNPADDNLDGHGSISVSPNLNPEEIVSQHSLQAVDLYCAGPDHVKMRCSRVMDNTELFFIMADALGLGSDSSNSELPPGSVSSSMHSAVPSALLTTVLVGLVAMLF</sequence>
<dbReference type="InterPro" id="IPR017850">
    <property type="entry name" value="Alkaline_phosphatase_core_sf"/>
</dbReference>
<dbReference type="EMBL" id="KQ257457">
    <property type="protein sequence ID" value="KNC99829.1"/>
    <property type="molecule type" value="Genomic_DNA"/>
</dbReference>
<dbReference type="SMART" id="SM00098">
    <property type="entry name" value="alkPPc"/>
    <property type="match status" value="1"/>
</dbReference>
<keyword evidence="3" id="KW-0479">Metal-binding</keyword>
<dbReference type="PANTHER" id="PTHR11596:SF72">
    <property type="entry name" value="ALKALINE PHOSPHATASE"/>
    <property type="match status" value="1"/>
</dbReference>
<reference evidence="6 7" key="1">
    <citation type="submission" date="2009-08" db="EMBL/GenBank/DDBJ databases">
        <title>The Genome Sequence of Spizellomyces punctatus strain DAOM BR117.</title>
        <authorList>
            <consortium name="The Broad Institute Genome Sequencing Platform"/>
            <person name="Russ C."/>
            <person name="Cuomo C."/>
            <person name="Shea T."/>
            <person name="Young S.K."/>
            <person name="Zeng Q."/>
            <person name="Koehrsen M."/>
            <person name="Haas B."/>
            <person name="Borodovsky M."/>
            <person name="Guigo R."/>
            <person name="Alvarado L."/>
            <person name="Berlin A."/>
            <person name="Bochicchio J."/>
            <person name="Borenstein D."/>
            <person name="Chapman S."/>
            <person name="Chen Z."/>
            <person name="Engels R."/>
            <person name="Freedman E."/>
            <person name="Gellesch M."/>
            <person name="Goldberg J."/>
            <person name="Griggs A."/>
            <person name="Gujja S."/>
            <person name="Heiman D."/>
            <person name="Hepburn T."/>
            <person name="Howarth C."/>
            <person name="Jen D."/>
            <person name="Larson L."/>
            <person name="Lewis B."/>
            <person name="Mehta T."/>
            <person name="Park D."/>
            <person name="Pearson M."/>
            <person name="Roberts A."/>
            <person name="Saif S."/>
            <person name="Shenoy N."/>
            <person name="Sisk P."/>
            <person name="Stolte C."/>
            <person name="Sykes S."/>
            <person name="Thomson T."/>
            <person name="Walk T."/>
            <person name="White J."/>
            <person name="Yandava C."/>
            <person name="Burger G."/>
            <person name="Gray M.W."/>
            <person name="Holland P.W.H."/>
            <person name="King N."/>
            <person name="Lang F.B.F."/>
            <person name="Roger A.J."/>
            <person name="Ruiz-Trillo I."/>
            <person name="Lander E."/>
            <person name="Nusbaum C."/>
        </authorList>
    </citation>
    <scope>NUCLEOTIDE SEQUENCE [LARGE SCALE GENOMIC DNA]</scope>
    <source>
        <strain evidence="6 7">DAOM BR117</strain>
    </source>
</reference>
<feature type="binding site" evidence="3">
    <location>
        <position position="177"/>
    </location>
    <ligand>
        <name>Mg(2+)</name>
        <dbReference type="ChEBI" id="CHEBI:18420"/>
    </ligand>
</feature>
<dbReference type="EC" id="3.1.3.1" evidence="1"/>
<accession>A0A0L0HG86</accession>
<comment type="cofactor">
    <cofactor evidence="3">
        <name>Mg(2+)</name>
        <dbReference type="ChEBI" id="CHEBI:18420"/>
    </cofactor>
    <text evidence="3">Binds 1 Mg(2+) ion.</text>
</comment>
<evidence type="ECO:0000313" key="6">
    <source>
        <dbReference type="EMBL" id="KNC99828.1"/>
    </source>
</evidence>
<dbReference type="OMA" id="GSADTEY"/>
<dbReference type="PANTHER" id="PTHR11596">
    <property type="entry name" value="ALKALINE PHOSPHATASE"/>
    <property type="match status" value="1"/>
</dbReference>
<dbReference type="RefSeq" id="XP_016607869.1">
    <property type="nucleotide sequence ID" value="XM_016753427.1"/>
</dbReference>
<proteinExistence type="inferred from homology"/>
<dbReference type="Pfam" id="PF00245">
    <property type="entry name" value="Alk_phosphatase"/>
    <property type="match status" value="1"/>
</dbReference>
<dbReference type="GeneID" id="27688596"/>
<protein>
    <recommendedName>
        <fullName evidence="1">alkaline phosphatase</fullName>
        <ecNumber evidence="1">3.1.3.1</ecNumber>
    </recommendedName>
</protein>
<dbReference type="InterPro" id="IPR001952">
    <property type="entry name" value="Alkaline_phosphatase"/>
</dbReference>
<evidence type="ECO:0000256" key="5">
    <source>
        <dbReference type="SAM" id="SignalP"/>
    </source>
</evidence>
<feature type="binding site" evidence="3">
    <location>
        <position position="287"/>
    </location>
    <ligand>
        <name>Mg(2+)</name>
        <dbReference type="ChEBI" id="CHEBI:18420"/>
    </ligand>
</feature>
<dbReference type="SUPFAM" id="SSF53649">
    <property type="entry name" value="Alkaline phosphatase-like"/>
    <property type="match status" value="1"/>
</dbReference>
<name>A0A0L0HG86_SPIPD</name>
<keyword evidence="7" id="KW-1185">Reference proteome</keyword>
<dbReference type="STRING" id="645134.A0A0L0HG86"/>
<dbReference type="Proteomes" id="UP000053201">
    <property type="component" value="Unassembled WGS sequence"/>
</dbReference>
<dbReference type="PRINTS" id="PR00113">
    <property type="entry name" value="ALKPHPHTASE"/>
</dbReference>
<dbReference type="RefSeq" id="XP_016607868.1">
    <property type="nucleotide sequence ID" value="XM_016753426.1"/>
</dbReference>
<feature type="active site" description="Phosphoserine intermediate" evidence="2">
    <location>
        <position position="227"/>
    </location>
</feature>
<dbReference type="OrthoDB" id="5818554at2759"/>
<dbReference type="GO" id="GO:0004035">
    <property type="term" value="F:alkaline phosphatase activity"/>
    <property type="evidence" value="ECO:0007669"/>
    <property type="project" value="UniProtKB-EC"/>
</dbReference>
<comment type="similarity">
    <text evidence="4">Belongs to the alkaline phosphatase family.</text>
</comment>
<dbReference type="Gene3D" id="3.40.720.10">
    <property type="entry name" value="Alkaline Phosphatase, subunit A"/>
    <property type="match status" value="1"/>
</dbReference>